<evidence type="ECO:0000313" key="6">
    <source>
        <dbReference type="WBParaSite" id="HNAJ_0000954301-mRNA-1"/>
    </source>
</evidence>
<dbReference type="InterPro" id="IPR039360">
    <property type="entry name" value="Ras_GTPase"/>
</dbReference>
<feature type="domain" description="Ras-GAP" evidence="3">
    <location>
        <begin position="25"/>
        <end position="155"/>
    </location>
</feature>
<protein>
    <submittedName>
        <fullName evidence="6">Ras-GAP domain-containing protein</fullName>
    </submittedName>
</protein>
<dbReference type="Pfam" id="PF00616">
    <property type="entry name" value="RasGAP"/>
    <property type="match status" value="1"/>
</dbReference>
<feature type="region of interest" description="Disordered" evidence="2">
    <location>
        <begin position="251"/>
        <end position="275"/>
    </location>
</feature>
<dbReference type="Proteomes" id="UP000278807">
    <property type="component" value="Unassembled WGS sequence"/>
</dbReference>
<dbReference type="AlphaFoldDB" id="A0A0R3TPW5"/>
<name>A0A0R3TPW5_RODNA</name>
<evidence type="ECO:0000256" key="1">
    <source>
        <dbReference type="ARBA" id="ARBA00022468"/>
    </source>
</evidence>
<dbReference type="PANTHER" id="PTHR10194">
    <property type="entry name" value="RAS GTPASE-ACTIVATING PROTEINS"/>
    <property type="match status" value="1"/>
</dbReference>
<dbReference type="GO" id="GO:0005096">
    <property type="term" value="F:GTPase activator activity"/>
    <property type="evidence" value="ECO:0007669"/>
    <property type="project" value="UniProtKB-KW"/>
</dbReference>
<reference evidence="4 5" key="2">
    <citation type="submission" date="2018-11" db="EMBL/GenBank/DDBJ databases">
        <authorList>
            <consortium name="Pathogen Informatics"/>
        </authorList>
    </citation>
    <scope>NUCLEOTIDE SEQUENCE [LARGE SCALE GENOMIC DNA]</scope>
</reference>
<gene>
    <name evidence="4" type="ORF">HNAJ_LOCUS9538</name>
</gene>
<sequence length="275" mass="31578">MFPLIKKFAILLLPSMANLVYLPFKLIMREDLYSGHLIEDLEVDPSHSGASNGSTEADSSLLRRNQTALMNAVKIVWQRLQANLRSSLASIRRTVKQRHGQEVADQLISGCLFLRYICPAIHGPTLFGLTNAIPDDPRVSRNLTLLAKVLQTIANFSHFEAKENYMRFLNDFVQSMQEEMHQFLRSVSTVEEKNNSGICKRQMTNVSNCHNNIDLGYELTMLYRQLKNILDKDPKVRSNIHLFSLTEEKKYQSEKKSRGGGNRRMFQRCKGETQR</sequence>
<accession>A0A0R3TPW5</accession>
<evidence type="ECO:0000256" key="2">
    <source>
        <dbReference type="SAM" id="MobiDB-lite"/>
    </source>
</evidence>
<dbReference type="SUPFAM" id="SSF48350">
    <property type="entry name" value="GTPase activation domain, GAP"/>
    <property type="match status" value="1"/>
</dbReference>
<dbReference type="OrthoDB" id="5572587at2759"/>
<dbReference type="InterPro" id="IPR001936">
    <property type="entry name" value="RasGAP_dom"/>
</dbReference>
<organism evidence="6">
    <name type="scientific">Rodentolepis nana</name>
    <name type="common">Dwarf tapeworm</name>
    <name type="synonym">Hymenolepis nana</name>
    <dbReference type="NCBI Taxonomy" id="102285"/>
    <lineage>
        <taxon>Eukaryota</taxon>
        <taxon>Metazoa</taxon>
        <taxon>Spiralia</taxon>
        <taxon>Lophotrochozoa</taxon>
        <taxon>Platyhelminthes</taxon>
        <taxon>Cestoda</taxon>
        <taxon>Eucestoda</taxon>
        <taxon>Cyclophyllidea</taxon>
        <taxon>Hymenolepididae</taxon>
        <taxon>Rodentolepis</taxon>
    </lineage>
</organism>
<dbReference type="SMART" id="SM00323">
    <property type="entry name" value="RasGAP"/>
    <property type="match status" value="1"/>
</dbReference>
<dbReference type="PANTHER" id="PTHR10194:SF60">
    <property type="entry name" value="RAS GTPASE-ACTIVATING PROTEIN RASKOL"/>
    <property type="match status" value="1"/>
</dbReference>
<dbReference type="WBParaSite" id="HNAJ_0000954301-mRNA-1">
    <property type="protein sequence ID" value="HNAJ_0000954301-mRNA-1"/>
    <property type="gene ID" value="HNAJ_0000954301"/>
</dbReference>
<proteinExistence type="predicted"/>
<dbReference type="PROSITE" id="PS50018">
    <property type="entry name" value="RAS_GTPASE_ACTIV_2"/>
    <property type="match status" value="1"/>
</dbReference>
<keyword evidence="1" id="KW-0343">GTPase activation</keyword>
<reference evidence="6" key="1">
    <citation type="submission" date="2017-02" db="UniProtKB">
        <authorList>
            <consortium name="WormBaseParasite"/>
        </authorList>
    </citation>
    <scope>IDENTIFICATION</scope>
</reference>
<dbReference type="InterPro" id="IPR008936">
    <property type="entry name" value="Rho_GTPase_activation_prot"/>
</dbReference>
<dbReference type="EMBL" id="UZAE01012647">
    <property type="protein sequence ID" value="VDO06080.1"/>
    <property type="molecule type" value="Genomic_DNA"/>
</dbReference>
<dbReference type="Gene3D" id="1.10.506.10">
    <property type="entry name" value="GTPase Activation - p120gap, domain 1"/>
    <property type="match status" value="1"/>
</dbReference>
<evidence type="ECO:0000313" key="5">
    <source>
        <dbReference type="Proteomes" id="UP000278807"/>
    </source>
</evidence>
<evidence type="ECO:0000259" key="3">
    <source>
        <dbReference type="PROSITE" id="PS50018"/>
    </source>
</evidence>
<dbReference type="STRING" id="102285.A0A0R3TPW5"/>
<evidence type="ECO:0000313" key="4">
    <source>
        <dbReference type="EMBL" id="VDO06080.1"/>
    </source>
</evidence>
<keyword evidence="5" id="KW-1185">Reference proteome</keyword>